<dbReference type="AlphaFoldDB" id="A0AAW0C029"/>
<comment type="caution">
    <text evidence="1">The sequence shown here is derived from an EMBL/GenBank/DDBJ whole genome shotgun (WGS) entry which is preliminary data.</text>
</comment>
<dbReference type="EMBL" id="JAYKXP010000067">
    <property type="protein sequence ID" value="KAK7032199.1"/>
    <property type="molecule type" value="Genomic_DNA"/>
</dbReference>
<dbReference type="Proteomes" id="UP001383192">
    <property type="component" value="Unassembled WGS sequence"/>
</dbReference>
<gene>
    <name evidence="1" type="ORF">VNI00_013373</name>
</gene>
<accession>A0AAW0C029</accession>
<evidence type="ECO:0008006" key="3">
    <source>
        <dbReference type="Google" id="ProtNLM"/>
    </source>
</evidence>
<protein>
    <recommendedName>
        <fullName evidence="3">F-box domain-containing protein</fullName>
    </recommendedName>
</protein>
<evidence type="ECO:0000313" key="1">
    <source>
        <dbReference type="EMBL" id="KAK7032199.1"/>
    </source>
</evidence>
<evidence type="ECO:0000313" key="2">
    <source>
        <dbReference type="Proteomes" id="UP001383192"/>
    </source>
</evidence>
<organism evidence="1 2">
    <name type="scientific">Paramarasmius palmivorus</name>
    <dbReference type="NCBI Taxonomy" id="297713"/>
    <lineage>
        <taxon>Eukaryota</taxon>
        <taxon>Fungi</taxon>
        <taxon>Dikarya</taxon>
        <taxon>Basidiomycota</taxon>
        <taxon>Agaricomycotina</taxon>
        <taxon>Agaricomycetes</taxon>
        <taxon>Agaricomycetidae</taxon>
        <taxon>Agaricales</taxon>
        <taxon>Marasmiineae</taxon>
        <taxon>Marasmiaceae</taxon>
        <taxon>Paramarasmius</taxon>
    </lineage>
</organism>
<reference evidence="1 2" key="1">
    <citation type="submission" date="2024-01" db="EMBL/GenBank/DDBJ databases">
        <title>A draft genome for a cacao thread blight-causing isolate of Paramarasmius palmivorus.</title>
        <authorList>
            <person name="Baruah I.K."/>
            <person name="Bukari Y."/>
            <person name="Amoako-Attah I."/>
            <person name="Meinhardt L.W."/>
            <person name="Bailey B.A."/>
            <person name="Cohen S.P."/>
        </authorList>
    </citation>
    <scope>NUCLEOTIDE SEQUENCE [LARGE SCALE GENOMIC DNA]</scope>
    <source>
        <strain evidence="1 2">GH-12</strain>
    </source>
</reference>
<keyword evidence="2" id="KW-1185">Reference proteome</keyword>
<proteinExistence type="predicted"/>
<name>A0AAW0C029_9AGAR</name>
<sequence length="420" mass="47470">MQLTIPLTALHRVLHTPELLERILLLLGRPSWLHLVFVSRFFRNIARRLIVKMLVIKASNIDTCRDHITNITDLQTKPPVYHAAIDLAVSQWEILHHLRAACEGSVTCSLSISTSVKSAEWCCLQQSFIVNLHRILPEVNTLTLQSVECNFQAAILASYSANLVRLVLHSALAKTEGWKALTFPCLEEVELVQDHQLLRGEESIAMLVAKYVEAPLLKSVTIIGVTEIRLIGLQEVLYAFHETLEAVKVLGRCTIDEWEESPLPVLPRVARIYLELSLAQHLLTPTANVAHYLPRLKTLVLESDWTSMETGSGDIDWEGLKFSLEAVALNIIPVPRLVCGYRSPEPIHRDIFIRTLEIRLREFTGHWDVSLHFPELEQMRCDHLPTQPYYTDLIKQKASQASARLSGSSSLTNFEAMSSD</sequence>